<comment type="caution">
    <text evidence="2">The sequence shown here is derived from an EMBL/GenBank/DDBJ whole genome shotgun (WGS) entry which is preliminary data.</text>
</comment>
<name>A0A0L6CH60_9MICO</name>
<dbReference type="STRING" id="1631356.VV01_06815"/>
<feature type="compositionally biased region" description="Pro residues" evidence="1">
    <location>
        <begin position="140"/>
        <end position="150"/>
    </location>
</feature>
<dbReference type="EMBL" id="LAIR01000002">
    <property type="protein sequence ID" value="KNX36930.1"/>
    <property type="molecule type" value="Genomic_DNA"/>
</dbReference>
<sequence length="205" mass="19999">MSAVEDILAQVPINQLAQQVGADEQATRGAVEQAVPALLSGMQANAQDEGGAASLTEALGQHQGGIPAPDQVDPAEGDTIVNHVFGANRDAVVNQLGGIGGAGGNDLIKKLLPILAPIVLSYLSNKILKGGTAGGQQPAPQTPTPAPQQTPAPQDQQAPAPQQGGGGLGDILGDLIGGGQQGGGQSGAGGLGGILGDLLGGGRKA</sequence>
<feature type="region of interest" description="Disordered" evidence="1">
    <location>
        <begin position="131"/>
        <end position="205"/>
    </location>
</feature>
<keyword evidence="3" id="KW-1185">Reference proteome</keyword>
<accession>A0A0L6CH60</accession>
<organism evidence="2 3">
    <name type="scientific">Luteipulveratus halotolerans</name>
    <dbReference type="NCBI Taxonomy" id="1631356"/>
    <lineage>
        <taxon>Bacteria</taxon>
        <taxon>Bacillati</taxon>
        <taxon>Actinomycetota</taxon>
        <taxon>Actinomycetes</taxon>
        <taxon>Micrococcales</taxon>
        <taxon>Dermacoccaceae</taxon>
        <taxon>Luteipulveratus</taxon>
    </lineage>
</organism>
<proteinExistence type="predicted"/>
<feature type="compositionally biased region" description="Gly residues" evidence="1">
    <location>
        <begin position="163"/>
        <end position="205"/>
    </location>
</feature>
<dbReference type="RefSeq" id="WP_050669233.1">
    <property type="nucleotide sequence ID" value="NZ_LAIR01000002.1"/>
</dbReference>
<dbReference type="AlphaFoldDB" id="A0A0L6CH60"/>
<dbReference type="Pfam" id="PF06078">
    <property type="entry name" value="DUF937"/>
    <property type="match status" value="1"/>
</dbReference>
<evidence type="ECO:0000313" key="3">
    <source>
        <dbReference type="Proteomes" id="UP000037397"/>
    </source>
</evidence>
<dbReference type="Proteomes" id="UP000037397">
    <property type="component" value="Unassembled WGS sequence"/>
</dbReference>
<evidence type="ECO:0008006" key="4">
    <source>
        <dbReference type="Google" id="ProtNLM"/>
    </source>
</evidence>
<evidence type="ECO:0000256" key="1">
    <source>
        <dbReference type="SAM" id="MobiDB-lite"/>
    </source>
</evidence>
<dbReference type="PATRIC" id="fig|1631356.3.peg.1309"/>
<reference evidence="3" key="1">
    <citation type="submission" date="2015-03" db="EMBL/GenBank/DDBJ databases">
        <title>Luteipulveratus halotolerans sp. nov., a novel actinobacterium (Dermacoccaceae) from Sarawak, Malaysia.</title>
        <authorList>
            <person name="Juboi H."/>
            <person name="Basik A."/>
            <person name="Shamsul S.S."/>
            <person name="Arnold P."/>
            <person name="Schmitt E.K."/>
            <person name="Sanglier J.-J."/>
            <person name="Yeo T."/>
        </authorList>
    </citation>
    <scope>NUCLEOTIDE SEQUENCE [LARGE SCALE GENOMIC DNA]</scope>
    <source>
        <strain evidence="3">C296001</strain>
    </source>
</reference>
<evidence type="ECO:0000313" key="2">
    <source>
        <dbReference type="EMBL" id="KNX36930.1"/>
    </source>
</evidence>
<protein>
    <recommendedName>
        <fullName evidence="4">DUF937 domain-containing protein</fullName>
    </recommendedName>
</protein>
<gene>
    <name evidence="2" type="ORF">VV01_06815</name>
</gene>
<dbReference type="InterPro" id="IPR009282">
    <property type="entry name" value="DUF937"/>
</dbReference>
<feature type="compositionally biased region" description="Low complexity" evidence="1">
    <location>
        <begin position="151"/>
        <end position="162"/>
    </location>
</feature>
<dbReference type="OrthoDB" id="3577641at2"/>